<dbReference type="Proteomes" id="UP000823388">
    <property type="component" value="Chromosome 3N"/>
</dbReference>
<comment type="caution">
    <text evidence="2">The sequence shown here is derived from an EMBL/GenBank/DDBJ whole genome shotgun (WGS) entry which is preliminary data.</text>
</comment>
<organism evidence="2 3">
    <name type="scientific">Panicum virgatum</name>
    <name type="common">Blackwell switchgrass</name>
    <dbReference type="NCBI Taxonomy" id="38727"/>
    <lineage>
        <taxon>Eukaryota</taxon>
        <taxon>Viridiplantae</taxon>
        <taxon>Streptophyta</taxon>
        <taxon>Embryophyta</taxon>
        <taxon>Tracheophyta</taxon>
        <taxon>Spermatophyta</taxon>
        <taxon>Magnoliopsida</taxon>
        <taxon>Liliopsida</taxon>
        <taxon>Poales</taxon>
        <taxon>Poaceae</taxon>
        <taxon>PACMAD clade</taxon>
        <taxon>Panicoideae</taxon>
        <taxon>Panicodae</taxon>
        <taxon>Paniceae</taxon>
        <taxon>Panicinae</taxon>
        <taxon>Panicum</taxon>
        <taxon>Panicum sect. Hiantes</taxon>
    </lineage>
</organism>
<dbReference type="EMBL" id="CM029042">
    <property type="protein sequence ID" value="KAG2619941.1"/>
    <property type="molecule type" value="Genomic_DNA"/>
</dbReference>
<keyword evidence="3" id="KW-1185">Reference proteome</keyword>
<protein>
    <submittedName>
        <fullName evidence="2">Uncharacterized protein</fullName>
    </submittedName>
</protein>
<evidence type="ECO:0000313" key="2">
    <source>
        <dbReference type="EMBL" id="KAG2619941.1"/>
    </source>
</evidence>
<feature type="region of interest" description="Disordered" evidence="1">
    <location>
        <begin position="1"/>
        <end position="21"/>
    </location>
</feature>
<accession>A0A8T0U759</accession>
<reference evidence="2" key="1">
    <citation type="submission" date="2020-05" db="EMBL/GenBank/DDBJ databases">
        <title>WGS assembly of Panicum virgatum.</title>
        <authorList>
            <person name="Lovell J.T."/>
            <person name="Jenkins J."/>
            <person name="Shu S."/>
            <person name="Juenger T.E."/>
            <person name="Schmutz J."/>
        </authorList>
    </citation>
    <scope>NUCLEOTIDE SEQUENCE</scope>
    <source>
        <strain evidence="2">AP13</strain>
    </source>
</reference>
<evidence type="ECO:0000256" key="1">
    <source>
        <dbReference type="SAM" id="MobiDB-lite"/>
    </source>
</evidence>
<feature type="compositionally biased region" description="Basic residues" evidence="1">
    <location>
        <begin position="12"/>
        <end position="21"/>
    </location>
</feature>
<proteinExistence type="predicted"/>
<dbReference type="AlphaFoldDB" id="A0A8T0U759"/>
<name>A0A8T0U759_PANVG</name>
<feature type="compositionally biased region" description="Basic and acidic residues" evidence="1">
    <location>
        <begin position="63"/>
        <end position="76"/>
    </location>
</feature>
<evidence type="ECO:0000313" key="3">
    <source>
        <dbReference type="Proteomes" id="UP000823388"/>
    </source>
</evidence>
<feature type="region of interest" description="Disordered" evidence="1">
    <location>
        <begin position="40"/>
        <end position="83"/>
    </location>
</feature>
<gene>
    <name evidence="2" type="ORF">PVAP13_3NG143711</name>
</gene>
<sequence length="189" mass="20869">MDVFTTAVTGTRPRRRRPACRRHTHAVGHLCAPLRCATERRGNARPRSPPPRPPRCRSPAYLHESKAEQSRARDSGDGGSYGCPAPRLPRAPRLCSSLWSSSCRWPLPRRAAQPLLAVGPASPLQPLLAACPTPSNPCHHTTPVPHTARPLLHKHRQGRRPWELVGSSARAKRRRVKGLGRFGGGRWNS</sequence>